<proteinExistence type="evidence at transcript level"/>
<protein>
    <submittedName>
        <fullName evidence="1">Uncharacterized protein</fullName>
    </submittedName>
</protein>
<feature type="non-terminal residue" evidence="1">
    <location>
        <position position="1"/>
    </location>
</feature>
<name>Q8VWX7_CUCSA</name>
<organism evidence="1">
    <name type="scientific">Cucumis sativus</name>
    <name type="common">Cucumber</name>
    <dbReference type="NCBI Taxonomy" id="3659"/>
    <lineage>
        <taxon>Eukaryota</taxon>
        <taxon>Viridiplantae</taxon>
        <taxon>Streptophyta</taxon>
        <taxon>Embryophyta</taxon>
        <taxon>Tracheophyta</taxon>
        <taxon>Spermatophyta</taxon>
        <taxon>Magnoliopsida</taxon>
        <taxon>eudicotyledons</taxon>
        <taxon>Gunneridae</taxon>
        <taxon>Pentapetalae</taxon>
        <taxon>rosids</taxon>
        <taxon>fabids</taxon>
        <taxon>Cucurbitales</taxon>
        <taxon>Cucurbitaceae</taxon>
        <taxon>Benincaseae</taxon>
        <taxon>Cucumis</taxon>
    </lineage>
</organism>
<sequence length="145" mass="15247">EGELLGYVWDSVSSSGWMAVMPRTGSFNTTNVITGSTSTATFTPLSTAYLNVFNRELMIYKPSADTVDGSMYYICADALDGYTQTAASTTIAAGSNGVTLPQATINVASTNTFPPTGSILINTSLGLQLITYTGTTSTTFTGCFR</sequence>
<evidence type="ECO:0000313" key="1">
    <source>
        <dbReference type="EMBL" id="AAL35981.1"/>
    </source>
</evidence>
<dbReference type="EMBL" id="AF104394">
    <property type="protein sequence ID" value="AAL35981.1"/>
    <property type="molecule type" value="mRNA"/>
</dbReference>
<feature type="non-terminal residue" evidence="1">
    <location>
        <position position="145"/>
    </location>
</feature>
<accession>Q8VWX7</accession>
<reference evidence="1" key="1">
    <citation type="submission" date="1998-11" db="EMBL/GenBank/DDBJ databases">
        <title>Male-specific mRNAs from cucumber floral buds isolated by differential display and differential hybridization.</title>
        <authorList>
            <person name="Kahana A."/>
            <person name="Silberstein L."/>
            <person name="Kessler N."/>
            <person name="Perl-Treves R."/>
        </authorList>
    </citation>
    <scope>NUCLEOTIDE SEQUENCE</scope>
    <source>
        <tissue evidence="1">Male and female floral buds</tissue>
    </source>
</reference>
<dbReference type="AlphaFoldDB" id="Q8VWX7"/>